<feature type="transmembrane region" description="Helical" evidence="1">
    <location>
        <begin position="6"/>
        <end position="24"/>
    </location>
</feature>
<dbReference type="EMBL" id="CP000551">
    <property type="protein sequence ID" value="ABM70983.1"/>
    <property type="molecule type" value="Genomic_DNA"/>
</dbReference>
<proteinExistence type="predicted"/>
<dbReference type="Proteomes" id="UP000002590">
    <property type="component" value="Chromosome"/>
</dbReference>
<dbReference type="STRING" id="146891.A9601_17001"/>
<reference evidence="2 3" key="1">
    <citation type="journal article" date="2007" name="PLoS Genet.">
        <title>Patterns and implications of gene gain and loss in the evolution of Prochlorococcus.</title>
        <authorList>
            <person name="Kettler G.C."/>
            <person name="Martiny A.C."/>
            <person name="Huang K."/>
            <person name="Zucker J."/>
            <person name="Coleman M.L."/>
            <person name="Rodrigue S."/>
            <person name="Chen F."/>
            <person name="Lapidus A."/>
            <person name="Ferriera S."/>
            <person name="Johnson J."/>
            <person name="Steglich C."/>
            <person name="Church G.M."/>
            <person name="Richardson P."/>
            <person name="Chisholm S.W."/>
        </authorList>
    </citation>
    <scope>NUCLEOTIDE SEQUENCE [LARGE SCALE GENOMIC DNA]</scope>
    <source>
        <strain evidence="2 3">AS9601</strain>
    </source>
</reference>
<evidence type="ECO:0000313" key="3">
    <source>
        <dbReference type="Proteomes" id="UP000002590"/>
    </source>
</evidence>
<dbReference type="RefSeq" id="WP_011819111.1">
    <property type="nucleotide sequence ID" value="NC_008816.1"/>
</dbReference>
<keyword evidence="1" id="KW-1133">Transmembrane helix</keyword>
<dbReference type="KEGG" id="pmb:A9601_17001"/>
<evidence type="ECO:0000256" key="1">
    <source>
        <dbReference type="SAM" id="Phobius"/>
    </source>
</evidence>
<evidence type="ECO:0000313" key="2">
    <source>
        <dbReference type="EMBL" id="ABM70983.1"/>
    </source>
</evidence>
<sequence length="56" mass="6904">MVNKIFKFRYLFKLIVFIPLIFYFGKRSYIAFDEGFYALQARWIKTSQSMLDLYDF</sequence>
<organism evidence="2 3">
    <name type="scientific">Prochlorococcus marinus (strain AS9601)</name>
    <dbReference type="NCBI Taxonomy" id="146891"/>
    <lineage>
        <taxon>Bacteria</taxon>
        <taxon>Bacillati</taxon>
        <taxon>Cyanobacteriota</taxon>
        <taxon>Cyanophyceae</taxon>
        <taxon>Synechococcales</taxon>
        <taxon>Prochlorococcaceae</taxon>
        <taxon>Prochlorococcus</taxon>
    </lineage>
</organism>
<name>A2BT72_PROMS</name>
<dbReference type="AlphaFoldDB" id="A2BT72"/>
<accession>A2BT72</accession>
<dbReference type="HOGENOM" id="CLU_3010721_0_0_3"/>
<keyword evidence="1" id="KW-0472">Membrane</keyword>
<gene>
    <name evidence="2" type="ordered locus">A9601_17001</name>
</gene>
<keyword evidence="1" id="KW-0812">Transmembrane</keyword>
<protein>
    <submittedName>
        <fullName evidence="2">Uncharacterized protein</fullName>
    </submittedName>
</protein>